<gene>
    <name evidence="2" type="ORF">BCR32DRAFT_56716</name>
</gene>
<reference evidence="2 3" key="2">
    <citation type="submission" date="2016-08" db="EMBL/GenBank/DDBJ databases">
        <title>Pervasive Adenine N6-methylation of Active Genes in Fungi.</title>
        <authorList>
            <consortium name="DOE Joint Genome Institute"/>
            <person name="Mondo S.J."/>
            <person name="Dannebaum R.O."/>
            <person name="Kuo R.C."/>
            <person name="Labutti K."/>
            <person name="Haridas S."/>
            <person name="Kuo A."/>
            <person name="Salamov A."/>
            <person name="Ahrendt S.R."/>
            <person name="Lipzen A."/>
            <person name="Sullivan W."/>
            <person name="Andreopoulos W.B."/>
            <person name="Clum A."/>
            <person name="Lindquist E."/>
            <person name="Daum C."/>
            <person name="Ramamoorthy G.K."/>
            <person name="Gryganskyi A."/>
            <person name="Culley D."/>
            <person name="Magnuson J.K."/>
            <person name="James T.Y."/>
            <person name="O'Malley M.A."/>
            <person name="Stajich J.E."/>
            <person name="Spatafora J.W."/>
            <person name="Visel A."/>
            <person name="Grigoriev I.V."/>
        </authorList>
    </citation>
    <scope>NUCLEOTIDE SEQUENCE [LARGE SCALE GENOMIC DNA]</scope>
    <source>
        <strain evidence="2 3">S4</strain>
    </source>
</reference>
<dbReference type="InterPro" id="IPR051324">
    <property type="entry name" value="Stress/Tellurium_Resist"/>
</dbReference>
<dbReference type="AlphaFoldDB" id="A0A1Y1WWD5"/>
<organism evidence="2 3">
    <name type="scientific">Anaeromyces robustus</name>
    <dbReference type="NCBI Taxonomy" id="1754192"/>
    <lineage>
        <taxon>Eukaryota</taxon>
        <taxon>Fungi</taxon>
        <taxon>Fungi incertae sedis</taxon>
        <taxon>Chytridiomycota</taxon>
        <taxon>Chytridiomycota incertae sedis</taxon>
        <taxon>Neocallimastigomycetes</taxon>
        <taxon>Neocallimastigales</taxon>
        <taxon>Neocallimastigaceae</taxon>
        <taxon>Anaeromyces</taxon>
    </lineage>
</organism>
<dbReference type="EMBL" id="MCFG01000235">
    <property type="protein sequence ID" value="ORX77772.1"/>
    <property type="molecule type" value="Genomic_DNA"/>
</dbReference>
<evidence type="ECO:0000313" key="2">
    <source>
        <dbReference type="EMBL" id="ORX77772.1"/>
    </source>
</evidence>
<dbReference type="CDD" id="cd06974">
    <property type="entry name" value="TerD_like"/>
    <property type="match status" value="1"/>
</dbReference>
<feature type="region of interest" description="Disordered" evidence="1">
    <location>
        <begin position="686"/>
        <end position="708"/>
    </location>
</feature>
<accession>A0A1Y1WWD5</accession>
<sequence length="996" mass="115472">MNTTIPKVLRDILLRRKSKVIIDKNGNICDDFKNNIIKRINEIAILKNCCEIENVDENSVTINVKSTSLKFVNGELENYVNEIENFKSEYDIICTIIKEETQNIQDRMALAISFNENIHDFGYSMDEKLFRVVSTFDKEEIKQCYNDIIPCLQELVGANVVYKPLYPNFPDQVIEMKNIQLYLNAILHYWTDGKYIPYTEVTERDKKPMKIQYKNITVGEEKDIHELMYNLMNAAEAISETDAKDLSTYFTNYKDFIKNIPENITNKENLAITANLIITHCDETPMDLLINKFSTVTDVLRLAAAMSGESPALTKVKFKSFSNKERRILMQLLNNCGNRLEDLFRHKGKWERVCERIHPGKFKNMYPDLVDDLLGVYKYKKNKNNFKKEIENYKIILEVYKENPLSSIDKAYTAINNLIKIRPKIPETIFKMLSDNKIILEDKKKLESIDITTIKERIEQLDVKLVEVSNDIKEFKQTHQRYATKVEETLNKKEFDNTLKLLSQRPGIFSRRLDELLSKVNDDNKVLKYFEEIASKVSVKVLLSLKGYFQNRSEELKVRVFLIKGEASKLYSKTKVKSALNISLCEKICTICDQALINHFKDKSKLNKVYLNEKLKKYIIPLDIRSASSALETYSKGSRFDLSYKKLTDEEQKILIKDLENELFKNENLLKDKSEQLDQLQNQLKQLENKSNNEKNSEEEKNKQEKEKSEINKAIENINENIKILNIKTTSLKSEIKFAKSCEDKKNTNKVRLFIWWTNTKDQRIDIDLSVMIYNEDFQSLGHVSYTALTNDTFKIVHSGDIVDGGDINGPGASEFIDFDPEQITKNGGRYIACSVISFCGITFKNLDNIKFGWMEREDLKSNELFEPKTVRQRLDLNVDSTSTTPVVFDCKTKEIVWIDTTLTSKNAAVNIENSKKPMNALLYYYMNPLKDNMYDLLSLHIRARGGTLVDSEDELSEGDIAFVPYLPYKCKEGIKYICPTDLDVILSEYMTSSCN</sequence>
<dbReference type="PANTHER" id="PTHR32097">
    <property type="entry name" value="CAMP-BINDING PROTEIN 1-RELATED"/>
    <property type="match status" value="1"/>
</dbReference>
<name>A0A1Y1WWD5_9FUNG</name>
<evidence type="ECO:0000313" key="3">
    <source>
        <dbReference type="Proteomes" id="UP000193944"/>
    </source>
</evidence>
<dbReference type="OrthoDB" id="2128808at2759"/>
<comment type="caution">
    <text evidence="2">The sequence shown here is derived from an EMBL/GenBank/DDBJ whole genome shotgun (WGS) entry which is preliminary data.</text>
</comment>
<evidence type="ECO:0000256" key="1">
    <source>
        <dbReference type="SAM" id="MobiDB-lite"/>
    </source>
</evidence>
<feature type="compositionally biased region" description="Basic and acidic residues" evidence="1">
    <location>
        <begin position="687"/>
        <end position="708"/>
    </location>
</feature>
<dbReference type="PANTHER" id="PTHR32097:SF18">
    <property type="entry name" value="RING-TYPE DOMAIN-CONTAINING PROTEIN"/>
    <property type="match status" value="1"/>
</dbReference>
<keyword evidence="3" id="KW-1185">Reference proteome</keyword>
<protein>
    <submittedName>
        <fullName evidence="2">Uncharacterized protein</fullName>
    </submittedName>
</protein>
<dbReference type="Gene3D" id="2.60.60.30">
    <property type="entry name" value="sav2460 like domains"/>
    <property type="match status" value="1"/>
</dbReference>
<proteinExistence type="predicted"/>
<reference evidence="2 3" key="1">
    <citation type="submission" date="2016-08" db="EMBL/GenBank/DDBJ databases">
        <title>A Parts List for Fungal Cellulosomes Revealed by Comparative Genomics.</title>
        <authorList>
            <consortium name="DOE Joint Genome Institute"/>
            <person name="Haitjema C.H."/>
            <person name="Gilmore S.P."/>
            <person name="Henske J.K."/>
            <person name="Solomon K.V."/>
            <person name="De Groot R."/>
            <person name="Kuo A."/>
            <person name="Mondo S.J."/>
            <person name="Salamov A.A."/>
            <person name="Labutti K."/>
            <person name="Zhao Z."/>
            <person name="Chiniquy J."/>
            <person name="Barry K."/>
            <person name="Brewer H.M."/>
            <person name="Purvine S.O."/>
            <person name="Wright A.T."/>
            <person name="Boxma B."/>
            <person name="Van Alen T."/>
            <person name="Hackstein J.H."/>
            <person name="Baker S.E."/>
            <person name="Grigoriev I.V."/>
            <person name="O'Malley M.A."/>
        </authorList>
    </citation>
    <scope>NUCLEOTIDE SEQUENCE [LARGE SCALE GENOMIC DNA]</scope>
    <source>
        <strain evidence="2 3">S4</strain>
    </source>
</reference>
<dbReference type="Proteomes" id="UP000193944">
    <property type="component" value="Unassembled WGS sequence"/>
</dbReference>
<dbReference type="InterPro" id="IPR003325">
    <property type="entry name" value="TerD"/>
</dbReference>